<dbReference type="CDD" id="cd01012">
    <property type="entry name" value="YcaC_related"/>
    <property type="match status" value="1"/>
</dbReference>
<keyword evidence="2" id="KW-0378">Hydrolase</keyword>
<evidence type="ECO:0000313" key="3">
    <source>
        <dbReference type="Proteomes" id="UP001282284"/>
    </source>
</evidence>
<reference evidence="2 3" key="1">
    <citation type="submission" date="2023-06" db="EMBL/GenBank/DDBJ databases">
        <title>Sporosarcina sp. nov., isolated from Korean traditional fermented seafood 'Jeotgal'.</title>
        <authorList>
            <person name="Yang A.I."/>
            <person name="Shin N.-R."/>
        </authorList>
    </citation>
    <scope>NUCLEOTIDE SEQUENCE [LARGE SCALE GENOMIC DNA]</scope>
    <source>
        <strain evidence="2 3">KCTC13119</strain>
    </source>
</reference>
<evidence type="ECO:0000313" key="2">
    <source>
        <dbReference type="EMBL" id="MDW0111988.1"/>
    </source>
</evidence>
<dbReference type="Pfam" id="PF00857">
    <property type="entry name" value="Isochorismatase"/>
    <property type="match status" value="1"/>
</dbReference>
<dbReference type="InterPro" id="IPR050993">
    <property type="entry name" value="Isochorismatase_domain"/>
</dbReference>
<dbReference type="Proteomes" id="UP001282284">
    <property type="component" value="Unassembled WGS sequence"/>
</dbReference>
<proteinExistence type="predicted"/>
<sequence length="179" mass="20257">MNKREQTVFVLVDVQGKLSEIVHESEKMLTNLRKLIQGLQVLDIPILWLEQYPDGLGPTNEKIARLLEGTTPIPKMTFSAFKTDTFKEQLQLLNRNQVLIAGIETHICVYQTAVDLQLNGYDVQVVEDAVSSRTNENKEVGLRKMAALGVQVTSVEMALYELMERADDPAFKQLLKIIK</sequence>
<name>A0ABU4G4U8_9BACL</name>
<dbReference type="Gene3D" id="3.40.50.850">
    <property type="entry name" value="Isochorismatase-like"/>
    <property type="match status" value="1"/>
</dbReference>
<keyword evidence="3" id="KW-1185">Reference proteome</keyword>
<accession>A0ABU4G4U8</accession>
<organism evidence="2 3">
    <name type="scientific">Sporosarcina saromensis</name>
    <dbReference type="NCBI Taxonomy" id="359365"/>
    <lineage>
        <taxon>Bacteria</taxon>
        <taxon>Bacillati</taxon>
        <taxon>Bacillota</taxon>
        <taxon>Bacilli</taxon>
        <taxon>Bacillales</taxon>
        <taxon>Caryophanaceae</taxon>
        <taxon>Sporosarcina</taxon>
    </lineage>
</organism>
<protein>
    <submittedName>
        <fullName evidence="2">Hydrolase</fullName>
    </submittedName>
</protein>
<dbReference type="PANTHER" id="PTHR14119">
    <property type="entry name" value="HYDROLASE"/>
    <property type="match status" value="1"/>
</dbReference>
<gene>
    <name evidence="2" type="ORF">QT711_02240</name>
</gene>
<dbReference type="PANTHER" id="PTHR14119:SF3">
    <property type="entry name" value="ISOCHORISMATASE DOMAIN-CONTAINING PROTEIN 2"/>
    <property type="match status" value="1"/>
</dbReference>
<dbReference type="InterPro" id="IPR000868">
    <property type="entry name" value="Isochorismatase-like_dom"/>
</dbReference>
<feature type="domain" description="Isochorismatase-like" evidence="1">
    <location>
        <begin position="7"/>
        <end position="156"/>
    </location>
</feature>
<dbReference type="EMBL" id="JAUBDI010000001">
    <property type="protein sequence ID" value="MDW0111988.1"/>
    <property type="molecule type" value="Genomic_DNA"/>
</dbReference>
<dbReference type="InterPro" id="IPR036380">
    <property type="entry name" value="Isochorismatase-like_sf"/>
</dbReference>
<evidence type="ECO:0000259" key="1">
    <source>
        <dbReference type="Pfam" id="PF00857"/>
    </source>
</evidence>
<dbReference type="GO" id="GO:0016787">
    <property type="term" value="F:hydrolase activity"/>
    <property type="evidence" value="ECO:0007669"/>
    <property type="project" value="UniProtKB-KW"/>
</dbReference>
<dbReference type="RefSeq" id="WP_317941855.1">
    <property type="nucleotide sequence ID" value="NZ_JAUBDI010000001.1"/>
</dbReference>
<comment type="caution">
    <text evidence="2">The sequence shown here is derived from an EMBL/GenBank/DDBJ whole genome shotgun (WGS) entry which is preliminary data.</text>
</comment>
<dbReference type="SUPFAM" id="SSF52499">
    <property type="entry name" value="Isochorismatase-like hydrolases"/>
    <property type="match status" value="1"/>
</dbReference>